<dbReference type="InterPro" id="IPR005849">
    <property type="entry name" value="GalP_Utransf_N"/>
</dbReference>
<protein>
    <submittedName>
        <fullName evidence="11">UDPglucose--hexose-1-phosphate uridylyltransferase</fullName>
    </submittedName>
</protein>
<feature type="domain" description="Galactose-1-phosphate uridyl transferase N-terminal" evidence="9">
    <location>
        <begin position="3"/>
        <end position="173"/>
    </location>
</feature>
<accession>A0A4R1KEN2</accession>
<dbReference type="GO" id="GO:0006012">
    <property type="term" value="P:galactose metabolic process"/>
    <property type="evidence" value="ECO:0007669"/>
    <property type="project" value="UniProtKB-UniPathway"/>
</dbReference>
<feature type="active site" description="Tele-UMP-histidine intermediate" evidence="7">
    <location>
        <position position="163"/>
    </location>
</feature>
<evidence type="ECO:0000259" key="10">
    <source>
        <dbReference type="Pfam" id="PF02744"/>
    </source>
</evidence>
<evidence type="ECO:0000256" key="5">
    <source>
        <dbReference type="ARBA" id="ARBA00022833"/>
    </source>
</evidence>
<feature type="binding site" evidence="8">
    <location>
        <position position="45"/>
    </location>
    <ligand>
        <name>Zn(2+)</name>
        <dbReference type="ChEBI" id="CHEBI:29105"/>
    </ligand>
</feature>
<proteinExistence type="inferred from homology"/>
<keyword evidence="3 11" id="KW-0548">Nucleotidyltransferase</keyword>
<dbReference type="InterPro" id="IPR005850">
    <property type="entry name" value="GalP_Utransf_C"/>
</dbReference>
<keyword evidence="5 8" id="KW-0862">Zinc</keyword>
<sequence>MSELRFDPVKKIWSVIASERSRRPEDFLVRRLTANGEHTEVCPFCPGSEDKAGQEIFSLRDAQGDWLTRVVPNKYPAFRIEGELQRFAHGMYDCVAGIGAHEVVIETPKHHMNIGSYTDKVLKDVFTTFRERVLDLKKDTRFRYIMPFKNYGTLAGANLEHPHSQIIALPVTPDIVKTKLTSAQEHYRNKERCIFCDILNQEKDEGSRIVYENQDFTAFCPFASSLPFEVLIFPKRHTHCFEKSDDSELSGLADIVREVFRRLYKCLENPPLNMVVHTSPPSVRRPSQPNYWQSIEQDFHWHIEITPRLSGIAGFESGTGFFINPVSPESAAGFLKGVN</sequence>
<evidence type="ECO:0000256" key="8">
    <source>
        <dbReference type="PIRSR" id="PIRSR000808-3"/>
    </source>
</evidence>
<dbReference type="InterPro" id="IPR036265">
    <property type="entry name" value="HIT-like_sf"/>
</dbReference>
<feature type="binding site" evidence="8">
    <location>
        <position position="161"/>
    </location>
    <ligand>
        <name>Zn(2+)</name>
        <dbReference type="ChEBI" id="CHEBI:29105"/>
    </ligand>
</feature>
<keyword evidence="4 8" id="KW-0479">Metal-binding</keyword>
<comment type="similarity">
    <text evidence="1">Belongs to the galactose-1-phosphate uridylyltransferase type 1 family.</text>
</comment>
<evidence type="ECO:0000259" key="9">
    <source>
        <dbReference type="Pfam" id="PF01087"/>
    </source>
</evidence>
<feature type="binding site" evidence="8">
    <location>
        <position position="42"/>
    </location>
    <ligand>
        <name>Zn(2+)</name>
        <dbReference type="ChEBI" id="CHEBI:29105"/>
    </ligand>
</feature>
<dbReference type="RefSeq" id="WP_132872523.1">
    <property type="nucleotide sequence ID" value="NZ_JBLJBI010000138.1"/>
</dbReference>
<dbReference type="GO" id="GO:0008108">
    <property type="term" value="F:UDP-glucose:hexose-1-phosphate uridylyltransferase activity"/>
    <property type="evidence" value="ECO:0007669"/>
    <property type="project" value="InterPro"/>
</dbReference>
<comment type="caution">
    <text evidence="11">The sequence shown here is derived from an EMBL/GenBank/DDBJ whole genome shotgun (WGS) entry which is preliminary data.</text>
</comment>
<dbReference type="AlphaFoldDB" id="A0A4R1KEN2"/>
<name>A0A4R1KEN2_9BACT</name>
<dbReference type="InterPro" id="IPR001937">
    <property type="entry name" value="GalP_UDPtransf1"/>
</dbReference>
<evidence type="ECO:0000313" key="11">
    <source>
        <dbReference type="EMBL" id="TCK62453.1"/>
    </source>
</evidence>
<dbReference type="Pfam" id="PF01087">
    <property type="entry name" value="GalP_UDP_transf"/>
    <property type="match status" value="1"/>
</dbReference>
<feature type="binding site" evidence="8">
    <location>
        <position position="110"/>
    </location>
    <ligand>
        <name>Zn(2+)</name>
        <dbReference type="ChEBI" id="CHEBI:29105"/>
    </ligand>
</feature>
<feature type="domain" description="Galactose-1-phosphate uridyl transferase C-terminal" evidence="10">
    <location>
        <begin position="184"/>
        <end position="304"/>
    </location>
</feature>
<organism evidence="11 12">
    <name type="scientific">Seleniivibrio woodruffii</name>
    <dbReference type="NCBI Taxonomy" id="1078050"/>
    <lineage>
        <taxon>Bacteria</taxon>
        <taxon>Pseudomonadati</taxon>
        <taxon>Deferribacterota</taxon>
        <taxon>Deferribacteres</taxon>
        <taxon>Deferribacterales</taxon>
        <taxon>Geovibrionaceae</taxon>
        <taxon>Seleniivibrio</taxon>
    </lineage>
</organism>
<evidence type="ECO:0000256" key="3">
    <source>
        <dbReference type="ARBA" id="ARBA00022695"/>
    </source>
</evidence>
<evidence type="ECO:0000313" key="12">
    <source>
        <dbReference type="Proteomes" id="UP000294614"/>
    </source>
</evidence>
<dbReference type="GO" id="GO:0008270">
    <property type="term" value="F:zinc ion binding"/>
    <property type="evidence" value="ECO:0007669"/>
    <property type="project" value="InterPro"/>
</dbReference>
<dbReference type="EMBL" id="SMGG01000003">
    <property type="protein sequence ID" value="TCK62453.1"/>
    <property type="molecule type" value="Genomic_DNA"/>
</dbReference>
<dbReference type="UniPathway" id="UPA00214"/>
<dbReference type="SUPFAM" id="SSF54197">
    <property type="entry name" value="HIT-like"/>
    <property type="match status" value="2"/>
</dbReference>
<evidence type="ECO:0000256" key="7">
    <source>
        <dbReference type="PIRSR" id="PIRSR000808-1"/>
    </source>
</evidence>
<dbReference type="PIRSF" id="PIRSF000808">
    <property type="entry name" value="GalT"/>
    <property type="match status" value="1"/>
</dbReference>
<dbReference type="PANTHER" id="PTHR42763:SF1">
    <property type="entry name" value="UDP-GLUCOSE--HEXOSE-1-PHOSPHATE URIDYLYLTRANSFERASE"/>
    <property type="match status" value="1"/>
</dbReference>
<dbReference type="InterPro" id="IPR053177">
    <property type="entry name" value="ADP-glucose_phosphorylase"/>
</dbReference>
<dbReference type="Gene3D" id="3.30.428.10">
    <property type="entry name" value="HIT-like"/>
    <property type="match status" value="2"/>
</dbReference>
<dbReference type="Proteomes" id="UP000294614">
    <property type="component" value="Unassembled WGS sequence"/>
</dbReference>
<dbReference type="OrthoDB" id="9769064at2"/>
<evidence type="ECO:0000256" key="6">
    <source>
        <dbReference type="ARBA" id="ARBA00023277"/>
    </source>
</evidence>
<comment type="cofactor">
    <cofactor evidence="8">
        <name>Zn(2+)</name>
        <dbReference type="ChEBI" id="CHEBI:29105"/>
    </cofactor>
    <text evidence="8">Binds 1 zinc ion per subunit.</text>
</comment>
<evidence type="ECO:0000256" key="1">
    <source>
        <dbReference type="ARBA" id="ARBA00010951"/>
    </source>
</evidence>
<gene>
    <name evidence="11" type="ORF">C8D98_0979</name>
</gene>
<keyword evidence="12" id="KW-1185">Reference proteome</keyword>
<reference evidence="11 12" key="1">
    <citation type="submission" date="2019-03" db="EMBL/GenBank/DDBJ databases">
        <title>Genomic Encyclopedia of Type Strains, Phase IV (KMG-IV): sequencing the most valuable type-strain genomes for metagenomic binning, comparative biology and taxonomic classification.</title>
        <authorList>
            <person name="Goeker M."/>
        </authorList>
    </citation>
    <scope>NUCLEOTIDE SEQUENCE [LARGE SCALE GENOMIC DNA]</scope>
    <source>
        <strain evidence="11 12">DSM 24984</strain>
    </source>
</reference>
<keyword evidence="2 11" id="KW-0808">Transferase</keyword>
<keyword evidence="6" id="KW-0119">Carbohydrate metabolism</keyword>
<dbReference type="PANTHER" id="PTHR42763">
    <property type="entry name" value="ADP-GLUCOSE PHOSPHORYLASE"/>
    <property type="match status" value="1"/>
</dbReference>
<evidence type="ECO:0000256" key="2">
    <source>
        <dbReference type="ARBA" id="ARBA00022679"/>
    </source>
</evidence>
<dbReference type="Pfam" id="PF02744">
    <property type="entry name" value="GalP_UDP_tr_C"/>
    <property type="match status" value="1"/>
</dbReference>
<evidence type="ECO:0000256" key="4">
    <source>
        <dbReference type="ARBA" id="ARBA00022723"/>
    </source>
</evidence>